<dbReference type="InterPro" id="IPR017441">
    <property type="entry name" value="Protein_kinase_ATP_BS"/>
</dbReference>
<dbReference type="SUPFAM" id="SSF56112">
    <property type="entry name" value="Protein kinase-like (PK-like)"/>
    <property type="match status" value="1"/>
</dbReference>
<dbReference type="SMART" id="SM00133">
    <property type="entry name" value="S_TK_X"/>
    <property type="match status" value="1"/>
</dbReference>
<organism evidence="11 12">
    <name type="scientific">Physocladia obscura</name>
    <dbReference type="NCBI Taxonomy" id="109957"/>
    <lineage>
        <taxon>Eukaryota</taxon>
        <taxon>Fungi</taxon>
        <taxon>Fungi incertae sedis</taxon>
        <taxon>Chytridiomycota</taxon>
        <taxon>Chytridiomycota incertae sedis</taxon>
        <taxon>Chytridiomycetes</taxon>
        <taxon>Chytridiales</taxon>
        <taxon>Chytriomycetaceae</taxon>
        <taxon>Physocladia</taxon>
    </lineage>
</organism>
<dbReference type="GO" id="GO:0005524">
    <property type="term" value="F:ATP binding"/>
    <property type="evidence" value="ECO:0007669"/>
    <property type="project" value="UniProtKB-UniRule"/>
</dbReference>
<evidence type="ECO:0000256" key="4">
    <source>
        <dbReference type="ARBA" id="ARBA00022741"/>
    </source>
</evidence>
<feature type="binding site" evidence="7">
    <location>
        <position position="145"/>
    </location>
    <ligand>
        <name>ATP</name>
        <dbReference type="ChEBI" id="CHEBI:30616"/>
    </ligand>
</feature>
<sequence>MAITLVGAFEEVERMKNLRDIEEMERAEKARKENESKLPHTSVTPVVFIEGSTKILISIQIPIMQLPQQQQPTPKRPKQGEVETFLQGRMKLSVEIQRSRPENPRKARKPVKISDFDLVAVLGRGAFGKVLLVEEKSTHQTFAIKALKKDHILQDDGVESAKLEKRIFQIATEHPFLVNMHSSFQDENRLFFVMEYVRGGDLMGHIQQKKYFSLARTKFYACEVLLALEFLHANRIIYRDLKLENILMCADGHIKVADYGICKENIDFGDKTRVCTPDYMAPEILNGEKYGRAVDWWSFGILIYVMLHGRYSYNGVIEKDILKAIYNGKVDFPRKTQTEADIADLLSGLLEKDPRRRLGGGRDDANEIKRHPYFAGIDWNTFMERRVPPPWRPEVKNDRDFSNFKAEFTEQAADLTPMNTVLKPSDQAKFNDFDFVAA</sequence>
<dbReference type="FunFam" id="1.10.510.10:FF:000210">
    <property type="entry name" value="Non-specific serine/threonine protein kinase"/>
    <property type="match status" value="1"/>
</dbReference>
<dbReference type="PANTHER" id="PTHR24351">
    <property type="entry name" value="RIBOSOMAL PROTEIN S6 KINASE"/>
    <property type="match status" value="1"/>
</dbReference>
<dbReference type="EMBL" id="JADGJH010000879">
    <property type="protein sequence ID" value="KAJ3121462.1"/>
    <property type="molecule type" value="Genomic_DNA"/>
</dbReference>
<dbReference type="PROSITE" id="PS00107">
    <property type="entry name" value="PROTEIN_KINASE_ATP"/>
    <property type="match status" value="1"/>
</dbReference>
<keyword evidence="2" id="KW-0597">Phosphoprotein</keyword>
<proteinExistence type="inferred from homology"/>
<comment type="similarity">
    <text evidence="8">Belongs to the protein kinase superfamily.</text>
</comment>
<keyword evidence="4 7" id="KW-0547">Nucleotide-binding</keyword>
<dbReference type="PROSITE" id="PS00108">
    <property type="entry name" value="PROTEIN_KINASE_ST"/>
    <property type="match status" value="1"/>
</dbReference>
<dbReference type="InterPro" id="IPR000961">
    <property type="entry name" value="AGC-kinase_C"/>
</dbReference>
<keyword evidence="5 11" id="KW-0418">Kinase</keyword>
<evidence type="ECO:0000256" key="7">
    <source>
        <dbReference type="PROSITE-ProRule" id="PRU10141"/>
    </source>
</evidence>
<gene>
    <name evidence="11" type="primary">PKC1_7</name>
    <name evidence="11" type="ORF">HK100_012368</name>
</gene>
<dbReference type="Pfam" id="PF00069">
    <property type="entry name" value="Pkinase"/>
    <property type="match status" value="1"/>
</dbReference>
<evidence type="ECO:0000313" key="11">
    <source>
        <dbReference type="EMBL" id="KAJ3121462.1"/>
    </source>
</evidence>
<dbReference type="Gene3D" id="3.30.200.20">
    <property type="entry name" value="Phosphorylase Kinase, domain 1"/>
    <property type="match status" value="1"/>
</dbReference>
<evidence type="ECO:0000256" key="2">
    <source>
        <dbReference type="ARBA" id="ARBA00022553"/>
    </source>
</evidence>
<evidence type="ECO:0000256" key="5">
    <source>
        <dbReference type="ARBA" id="ARBA00022777"/>
    </source>
</evidence>
<keyword evidence="1 8" id="KW-0723">Serine/threonine-protein kinase</keyword>
<keyword evidence="3" id="KW-0808">Transferase</keyword>
<dbReference type="Proteomes" id="UP001211907">
    <property type="component" value="Unassembled WGS sequence"/>
</dbReference>
<protein>
    <submittedName>
        <fullName evidence="11">Serine/threonine kinase</fullName>
    </submittedName>
</protein>
<dbReference type="Gene3D" id="1.10.510.10">
    <property type="entry name" value="Transferase(Phosphotransferase) domain 1"/>
    <property type="match status" value="1"/>
</dbReference>
<name>A0AAD5T1L2_9FUNG</name>
<feature type="domain" description="AGC-kinase C-terminal" evidence="10">
    <location>
        <begin position="375"/>
        <end position="438"/>
    </location>
</feature>
<evidence type="ECO:0000259" key="10">
    <source>
        <dbReference type="PROSITE" id="PS51285"/>
    </source>
</evidence>
<dbReference type="Pfam" id="PF00433">
    <property type="entry name" value="Pkinase_C"/>
    <property type="match status" value="1"/>
</dbReference>
<dbReference type="AlphaFoldDB" id="A0AAD5T1L2"/>
<dbReference type="SMART" id="SM00220">
    <property type="entry name" value="S_TKc"/>
    <property type="match status" value="1"/>
</dbReference>
<accession>A0AAD5T1L2</accession>
<dbReference type="PROSITE" id="PS51285">
    <property type="entry name" value="AGC_KINASE_CTER"/>
    <property type="match status" value="1"/>
</dbReference>
<comment type="caution">
    <text evidence="11">The sequence shown here is derived from an EMBL/GenBank/DDBJ whole genome shotgun (WGS) entry which is preliminary data.</text>
</comment>
<keyword evidence="6 7" id="KW-0067">ATP-binding</keyword>
<dbReference type="InterPro" id="IPR008271">
    <property type="entry name" value="Ser/Thr_kinase_AS"/>
</dbReference>
<evidence type="ECO:0000256" key="3">
    <source>
        <dbReference type="ARBA" id="ARBA00022679"/>
    </source>
</evidence>
<dbReference type="InterPro" id="IPR011009">
    <property type="entry name" value="Kinase-like_dom_sf"/>
</dbReference>
<feature type="domain" description="Protein kinase" evidence="9">
    <location>
        <begin position="116"/>
        <end position="374"/>
    </location>
</feature>
<dbReference type="PROSITE" id="PS50011">
    <property type="entry name" value="PROTEIN_KINASE_DOM"/>
    <property type="match status" value="1"/>
</dbReference>
<reference evidence="11" key="1">
    <citation type="submission" date="2020-05" db="EMBL/GenBank/DDBJ databases">
        <title>Phylogenomic resolution of chytrid fungi.</title>
        <authorList>
            <person name="Stajich J.E."/>
            <person name="Amses K."/>
            <person name="Simmons R."/>
            <person name="Seto K."/>
            <person name="Myers J."/>
            <person name="Bonds A."/>
            <person name="Quandt C.A."/>
            <person name="Barry K."/>
            <person name="Liu P."/>
            <person name="Grigoriev I."/>
            <person name="Longcore J.E."/>
            <person name="James T.Y."/>
        </authorList>
    </citation>
    <scope>NUCLEOTIDE SEQUENCE</scope>
    <source>
        <strain evidence="11">JEL0513</strain>
    </source>
</reference>
<evidence type="ECO:0000256" key="6">
    <source>
        <dbReference type="ARBA" id="ARBA00022840"/>
    </source>
</evidence>
<evidence type="ECO:0000313" key="12">
    <source>
        <dbReference type="Proteomes" id="UP001211907"/>
    </source>
</evidence>
<evidence type="ECO:0000256" key="8">
    <source>
        <dbReference type="RuleBase" id="RU000304"/>
    </source>
</evidence>
<keyword evidence="12" id="KW-1185">Reference proteome</keyword>
<evidence type="ECO:0000256" key="1">
    <source>
        <dbReference type="ARBA" id="ARBA00022527"/>
    </source>
</evidence>
<dbReference type="GO" id="GO:0004674">
    <property type="term" value="F:protein serine/threonine kinase activity"/>
    <property type="evidence" value="ECO:0007669"/>
    <property type="project" value="UniProtKB-KW"/>
</dbReference>
<dbReference type="InterPro" id="IPR000719">
    <property type="entry name" value="Prot_kinase_dom"/>
</dbReference>
<dbReference type="InterPro" id="IPR017892">
    <property type="entry name" value="Pkinase_C"/>
</dbReference>
<evidence type="ECO:0000259" key="9">
    <source>
        <dbReference type="PROSITE" id="PS50011"/>
    </source>
</evidence>
<dbReference type="FunFam" id="3.30.200.20:FF:000103">
    <property type="entry name" value="Protein kinase C"/>
    <property type="match status" value="1"/>
</dbReference>